<keyword evidence="7" id="KW-1185">Reference proteome</keyword>
<dbReference type="PANTHER" id="PTHR30349">
    <property type="entry name" value="PHAGE INTEGRASE-RELATED"/>
    <property type="match status" value="1"/>
</dbReference>
<evidence type="ECO:0000256" key="1">
    <source>
        <dbReference type="ARBA" id="ARBA00022908"/>
    </source>
</evidence>
<evidence type="ECO:0000256" key="2">
    <source>
        <dbReference type="ARBA" id="ARBA00023125"/>
    </source>
</evidence>
<dbReference type="PROSITE" id="PS51900">
    <property type="entry name" value="CB"/>
    <property type="match status" value="1"/>
</dbReference>
<dbReference type="SUPFAM" id="SSF56349">
    <property type="entry name" value="DNA breaking-rejoining enzymes"/>
    <property type="match status" value="1"/>
</dbReference>
<dbReference type="Gene3D" id="1.10.443.10">
    <property type="entry name" value="Intergrase catalytic core"/>
    <property type="match status" value="1"/>
</dbReference>
<keyword evidence="2 4" id="KW-0238">DNA-binding</keyword>
<dbReference type="InterPro" id="IPR025269">
    <property type="entry name" value="SAM-like_dom"/>
</dbReference>
<name>A0A938WRZ6_9BACT</name>
<gene>
    <name evidence="6" type="ORF">H6A34_06860</name>
</gene>
<dbReference type="InterPro" id="IPR011010">
    <property type="entry name" value="DNA_brk_join_enz"/>
</dbReference>
<dbReference type="Gene3D" id="1.10.150.130">
    <property type="match status" value="1"/>
</dbReference>
<evidence type="ECO:0000313" key="7">
    <source>
        <dbReference type="Proteomes" id="UP000706891"/>
    </source>
</evidence>
<dbReference type="GO" id="GO:0006310">
    <property type="term" value="P:DNA recombination"/>
    <property type="evidence" value="ECO:0007669"/>
    <property type="project" value="UniProtKB-KW"/>
</dbReference>
<keyword evidence="3" id="KW-0233">DNA recombination</keyword>
<evidence type="ECO:0000313" key="6">
    <source>
        <dbReference type="EMBL" id="MBM6673591.1"/>
    </source>
</evidence>
<protein>
    <submittedName>
        <fullName evidence="6">Site-specific integrase</fullName>
    </submittedName>
</protein>
<organism evidence="6 7">
    <name type="scientific">Marseilla massiliensis</name>
    <dbReference type="NCBI Taxonomy" id="1841864"/>
    <lineage>
        <taxon>Bacteria</taxon>
        <taxon>Pseudomonadati</taxon>
        <taxon>Bacteroidota</taxon>
        <taxon>Bacteroidia</taxon>
        <taxon>Bacteroidales</taxon>
        <taxon>Prevotellaceae</taxon>
        <taxon>Marseilla</taxon>
    </lineage>
</organism>
<dbReference type="Pfam" id="PF13102">
    <property type="entry name" value="Phage_int_SAM_5"/>
    <property type="match status" value="1"/>
</dbReference>
<evidence type="ECO:0000256" key="4">
    <source>
        <dbReference type="PROSITE-ProRule" id="PRU01248"/>
    </source>
</evidence>
<dbReference type="AlphaFoldDB" id="A0A938WRZ6"/>
<proteinExistence type="predicted"/>
<dbReference type="GO" id="GO:0003677">
    <property type="term" value="F:DNA binding"/>
    <property type="evidence" value="ECO:0007669"/>
    <property type="project" value="UniProtKB-UniRule"/>
</dbReference>
<dbReference type="EMBL" id="JACJJG010000028">
    <property type="protein sequence ID" value="MBM6673591.1"/>
    <property type="molecule type" value="Genomic_DNA"/>
</dbReference>
<dbReference type="InterPro" id="IPR044068">
    <property type="entry name" value="CB"/>
</dbReference>
<dbReference type="InterPro" id="IPR013762">
    <property type="entry name" value="Integrase-like_cat_sf"/>
</dbReference>
<evidence type="ECO:0000256" key="3">
    <source>
        <dbReference type="ARBA" id="ARBA00023172"/>
    </source>
</evidence>
<dbReference type="InterPro" id="IPR050090">
    <property type="entry name" value="Tyrosine_recombinase_XerCD"/>
</dbReference>
<feature type="domain" description="Core-binding (CB)" evidence="5">
    <location>
        <begin position="14"/>
        <end position="90"/>
    </location>
</feature>
<reference evidence="6" key="2">
    <citation type="journal article" date="2021" name="Sci. Rep.">
        <title>The distribution of antibiotic resistance genes in chicken gut microbiota commensals.</title>
        <authorList>
            <person name="Juricova H."/>
            <person name="Matiasovicova J."/>
            <person name="Kubasova T."/>
            <person name="Cejkova D."/>
            <person name="Rychlik I."/>
        </authorList>
    </citation>
    <scope>NUCLEOTIDE SEQUENCE</scope>
    <source>
        <strain evidence="6">An824</strain>
    </source>
</reference>
<accession>A0A938WRZ6</accession>
<reference evidence="6" key="1">
    <citation type="submission" date="2020-08" db="EMBL/GenBank/DDBJ databases">
        <authorList>
            <person name="Cejkova D."/>
            <person name="Kubasova T."/>
            <person name="Jahodarova E."/>
            <person name="Rychlik I."/>
        </authorList>
    </citation>
    <scope>NUCLEOTIDE SEQUENCE</scope>
    <source>
        <strain evidence="6">An824</strain>
    </source>
</reference>
<dbReference type="InterPro" id="IPR010998">
    <property type="entry name" value="Integrase_recombinase_N"/>
</dbReference>
<dbReference type="RefSeq" id="WP_205104380.1">
    <property type="nucleotide sequence ID" value="NZ_JACJJG010000028.1"/>
</dbReference>
<dbReference type="GO" id="GO:0015074">
    <property type="term" value="P:DNA integration"/>
    <property type="evidence" value="ECO:0007669"/>
    <property type="project" value="UniProtKB-KW"/>
</dbReference>
<comment type="caution">
    <text evidence="6">The sequence shown here is derived from an EMBL/GenBank/DDBJ whole genome shotgun (WGS) entry which is preliminary data.</text>
</comment>
<keyword evidence="1" id="KW-0229">DNA integration</keyword>
<evidence type="ECO:0000259" key="5">
    <source>
        <dbReference type="PROSITE" id="PS51900"/>
    </source>
</evidence>
<sequence length="267" mass="30983">MMQAEEAGFISYSRSFVLKMQDEGRYDAANKLNMYLRKFVSFLGKNEIPFKDFDSLLIRNYNTWLENQKLGRNSISLYIRNLKRVYQLAVADGVTNEQHPFEGVDVSYRVKKEKNKLTPKEVIQLRYMDVSNLHPSAIFARDLFLFAVFTNGMTGGDLFYLTKDNIKGDQLIYTSKAIGKEETVIWNPYLQEIVDKYSRPDTPYLFPVITSKDPKEQWRQHDTAIHNINRNLKKVGQIIGLSFPLTLTVAHHTWNSMKKGLNVVDLL</sequence>
<dbReference type="Proteomes" id="UP000706891">
    <property type="component" value="Unassembled WGS sequence"/>
</dbReference>
<dbReference type="PANTHER" id="PTHR30349:SF64">
    <property type="entry name" value="PROPHAGE INTEGRASE INTD-RELATED"/>
    <property type="match status" value="1"/>
</dbReference>